<evidence type="ECO:0000313" key="1">
    <source>
        <dbReference type="EMBL" id="KAJ8639578.1"/>
    </source>
</evidence>
<proteinExistence type="predicted"/>
<gene>
    <name evidence="1" type="ORF">MRB53_016272</name>
</gene>
<name>A0ACC2M1P0_PERAE</name>
<reference evidence="1 2" key="1">
    <citation type="journal article" date="2022" name="Hortic Res">
        <title>A haplotype resolved chromosomal level avocado genome allows analysis of novel avocado genes.</title>
        <authorList>
            <person name="Nath O."/>
            <person name="Fletcher S.J."/>
            <person name="Hayward A."/>
            <person name="Shaw L.M."/>
            <person name="Masouleh A.K."/>
            <person name="Furtado A."/>
            <person name="Henry R.J."/>
            <person name="Mitter N."/>
        </authorList>
    </citation>
    <scope>NUCLEOTIDE SEQUENCE [LARGE SCALE GENOMIC DNA]</scope>
    <source>
        <strain evidence="2">cv. Hass</strain>
    </source>
</reference>
<organism evidence="1 2">
    <name type="scientific">Persea americana</name>
    <name type="common">Avocado</name>
    <dbReference type="NCBI Taxonomy" id="3435"/>
    <lineage>
        <taxon>Eukaryota</taxon>
        <taxon>Viridiplantae</taxon>
        <taxon>Streptophyta</taxon>
        <taxon>Embryophyta</taxon>
        <taxon>Tracheophyta</taxon>
        <taxon>Spermatophyta</taxon>
        <taxon>Magnoliopsida</taxon>
        <taxon>Magnoliidae</taxon>
        <taxon>Laurales</taxon>
        <taxon>Lauraceae</taxon>
        <taxon>Persea</taxon>
    </lineage>
</organism>
<protein>
    <submittedName>
        <fullName evidence="1">Uncharacterized protein</fullName>
    </submittedName>
</protein>
<sequence length="73" mass="8061">MGSTRTNLDKNPSFSYKKDFSLSSVLRNLRAYNAATGNAITPPPPPPRPIEESEEEFGVPVEWKKVPKRGGSD</sequence>
<dbReference type="EMBL" id="CM056813">
    <property type="protein sequence ID" value="KAJ8639578.1"/>
    <property type="molecule type" value="Genomic_DNA"/>
</dbReference>
<keyword evidence="2" id="KW-1185">Reference proteome</keyword>
<comment type="caution">
    <text evidence="1">The sequence shown here is derived from an EMBL/GenBank/DDBJ whole genome shotgun (WGS) entry which is preliminary data.</text>
</comment>
<evidence type="ECO:0000313" key="2">
    <source>
        <dbReference type="Proteomes" id="UP001234297"/>
    </source>
</evidence>
<accession>A0ACC2M1P0</accession>
<dbReference type="Proteomes" id="UP001234297">
    <property type="component" value="Chromosome 5"/>
</dbReference>